<dbReference type="Gene3D" id="1.10.287.470">
    <property type="entry name" value="Helix hairpin bin"/>
    <property type="match status" value="1"/>
</dbReference>
<evidence type="ECO:0000259" key="10">
    <source>
        <dbReference type="Pfam" id="PF25876"/>
    </source>
</evidence>
<feature type="domain" description="Multidrug resistance protein MdtA-like alpha-helical hairpin" evidence="10">
    <location>
        <begin position="121"/>
        <end position="191"/>
    </location>
</feature>
<evidence type="ECO:0000256" key="3">
    <source>
        <dbReference type="ARBA" id="ARBA00022448"/>
    </source>
</evidence>
<organism evidence="14 15">
    <name type="scientific">Kushneria pakistanensis</name>
    <dbReference type="NCBI Taxonomy" id="1508770"/>
    <lineage>
        <taxon>Bacteria</taxon>
        <taxon>Pseudomonadati</taxon>
        <taxon>Pseudomonadota</taxon>
        <taxon>Gammaproteobacteria</taxon>
        <taxon>Oceanospirillales</taxon>
        <taxon>Halomonadaceae</taxon>
        <taxon>Kushneria</taxon>
    </lineage>
</organism>
<evidence type="ECO:0000256" key="1">
    <source>
        <dbReference type="ARBA" id="ARBA00004236"/>
    </source>
</evidence>
<keyword evidence="9" id="KW-0812">Transmembrane</keyword>
<evidence type="ECO:0000259" key="13">
    <source>
        <dbReference type="Pfam" id="PF25967"/>
    </source>
</evidence>
<name>A0ABQ3FNP4_9GAMM</name>
<keyword evidence="5" id="KW-0997">Cell inner membrane</keyword>
<feature type="region of interest" description="Disordered" evidence="8">
    <location>
        <begin position="384"/>
        <end position="425"/>
    </location>
</feature>
<comment type="caution">
    <text evidence="14">The sequence shown here is derived from an EMBL/GenBank/DDBJ whole genome shotgun (WGS) entry which is preliminary data.</text>
</comment>
<keyword evidence="3" id="KW-0813">Transport</keyword>
<dbReference type="Pfam" id="PF25876">
    <property type="entry name" value="HH_MFP_RND"/>
    <property type="match status" value="1"/>
</dbReference>
<feature type="transmembrane region" description="Helical" evidence="9">
    <location>
        <begin position="15"/>
        <end position="34"/>
    </location>
</feature>
<evidence type="ECO:0000256" key="5">
    <source>
        <dbReference type="ARBA" id="ARBA00022519"/>
    </source>
</evidence>
<comment type="similarity">
    <text evidence="2">Belongs to the membrane fusion protein (MFP) (TC 8.A.1) family.</text>
</comment>
<dbReference type="SUPFAM" id="SSF111369">
    <property type="entry name" value="HlyD-like secretion proteins"/>
    <property type="match status" value="1"/>
</dbReference>
<dbReference type="InterPro" id="IPR058626">
    <property type="entry name" value="MdtA-like_b-barrel"/>
</dbReference>
<evidence type="ECO:0000256" key="6">
    <source>
        <dbReference type="ARBA" id="ARBA00023136"/>
    </source>
</evidence>
<evidence type="ECO:0000256" key="8">
    <source>
        <dbReference type="SAM" id="MobiDB-lite"/>
    </source>
</evidence>
<evidence type="ECO:0000259" key="12">
    <source>
        <dbReference type="Pfam" id="PF25944"/>
    </source>
</evidence>
<evidence type="ECO:0000313" key="15">
    <source>
        <dbReference type="Proteomes" id="UP000604243"/>
    </source>
</evidence>
<comment type="subcellular location">
    <subcellularLocation>
        <location evidence="1">Cell membrane</location>
    </subcellularLocation>
</comment>
<keyword evidence="7" id="KW-0175">Coiled coil</keyword>
<dbReference type="PANTHER" id="PTHR30469:SF12">
    <property type="entry name" value="MULTIDRUG RESISTANCE PROTEIN MDTA"/>
    <property type="match status" value="1"/>
</dbReference>
<dbReference type="InterPro" id="IPR058625">
    <property type="entry name" value="MdtA-like_BSH"/>
</dbReference>
<feature type="domain" description="Multidrug resistance protein MdtA-like C-terminal permuted SH3" evidence="13">
    <location>
        <begin position="314"/>
        <end position="375"/>
    </location>
</feature>
<evidence type="ECO:0000256" key="2">
    <source>
        <dbReference type="ARBA" id="ARBA00009477"/>
    </source>
</evidence>
<dbReference type="NCBIfam" id="TIGR01730">
    <property type="entry name" value="RND_mfp"/>
    <property type="match status" value="1"/>
</dbReference>
<dbReference type="Pfam" id="PF25944">
    <property type="entry name" value="Beta-barrel_RND"/>
    <property type="match status" value="1"/>
</dbReference>
<sequence>MSHPSSTRRLSARRVILWTLLLLIALAALWWFFLQNTADTDGDPSSQPGMPGGSVAVAAVTAQRGDFPVTLSALGTVRSLSSIEIRPRIEGELISVDFEEGQRVKKDQILAHIDDGTYQAQLAQANAELTQNQAQLATAREDLKRYENLSRANNVSRQDLETQRQVVRQYQGAVEASRANIQSARVQLDYTTLRAPADGIIGLRNVDPGNIVATGNDNPIATLTTLNPISVVFSLPGQYLARIRASLQQGRMMVSVMDDNAATPLARGELTSIDSAINTGTGTVRLRARMDNDDEQLYPNAFVNVELTLTTLENVVIIPETAIQNSESGNHVYVVDDNDTVHQRSVSVGASNDLRAVIESGLDADERVVVDGVDRLRDGASVKVVSNRLPGEEDAKDETPPAGETTNEDQLKASEAPAGESDQAS</sequence>
<evidence type="ECO:0000313" key="14">
    <source>
        <dbReference type="EMBL" id="GHC31809.1"/>
    </source>
</evidence>
<feature type="compositionally biased region" description="Basic and acidic residues" evidence="8">
    <location>
        <begin position="390"/>
        <end position="399"/>
    </location>
</feature>
<dbReference type="Gene3D" id="2.40.420.20">
    <property type="match status" value="1"/>
</dbReference>
<feature type="coiled-coil region" evidence="7">
    <location>
        <begin position="122"/>
        <end position="149"/>
    </location>
</feature>
<keyword evidence="4" id="KW-1003">Cell membrane</keyword>
<keyword evidence="9" id="KW-1133">Transmembrane helix</keyword>
<dbReference type="Pfam" id="PF25967">
    <property type="entry name" value="RND-MFP_C"/>
    <property type="match status" value="1"/>
</dbReference>
<evidence type="ECO:0000259" key="11">
    <source>
        <dbReference type="Pfam" id="PF25917"/>
    </source>
</evidence>
<feature type="domain" description="Multidrug resistance protein MdtA-like beta-barrel" evidence="12">
    <location>
        <begin position="228"/>
        <end position="310"/>
    </location>
</feature>
<dbReference type="Pfam" id="PF25917">
    <property type="entry name" value="BSH_RND"/>
    <property type="match status" value="1"/>
</dbReference>
<reference evidence="15" key="1">
    <citation type="journal article" date="2019" name="Int. J. Syst. Evol. Microbiol.">
        <title>The Global Catalogue of Microorganisms (GCM) 10K type strain sequencing project: providing services to taxonomists for standard genome sequencing and annotation.</title>
        <authorList>
            <consortium name="The Broad Institute Genomics Platform"/>
            <consortium name="The Broad Institute Genome Sequencing Center for Infectious Disease"/>
            <person name="Wu L."/>
            <person name="Ma J."/>
        </authorList>
    </citation>
    <scope>NUCLEOTIDE SEQUENCE [LARGE SCALE GENOMIC DNA]</scope>
    <source>
        <strain evidence="15">KCTC 42082</strain>
    </source>
</reference>
<dbReference type="InterPro" id="IPR058627">
    <property type="entry name" value="MdtA-like_C"/>
</dbReference>
<evidence type="ECO:0000256" key="4">
    <source>
        <dbReference type="ARBA" id="ARBA00022475"/>
    </source>
</evidence>
<keyword evidence="6 9" id="KW-0472">Membrane</keyword>
<dbReference type="Proteomes" id="UP000604243">
    <property type="component" value="Unassembled WGS sequence"/>
</dbReference>
<feature type="domain" description="Multidrug resistance protein MdtA-like barrel-sandwich hybrid" evidence="11">
    <location>
        <begin position="83"/>
        <end position="223"/>
    </location>
</feature>
<dbReference type="PANTHER" id="PTHR30469">
    <property type="entry name" value="MULTIDRUG RESISTANCE PROTEIN MDTA"/>
    <property type="match status" value="1"/>
</dbReference>
<proteinExistence type="inferred from homology"/>
<protein>
    <submittedName>
        <fullName evidence="14">Resistance-nodulation-cell division (RND) efflux membrane fusion protein</fullName>
    </submittedName>
</protein>
<evidence type="ECO:0000256" key="7">
    <source>
        <dbReference type="SAM" id="Coils"/>
    </source>
</evidence>
<keyword evidence="15" id="KW-1185">Reference proteome</keyword>
<dbReference type="EMBL" id="BMZM01000004">
    <property type="protein sequence ID" value="GHC31809.1"/>
    <property type="molecule type" value="Genomic_DNA"/>
</dbReference>
<dbReference type="Gene3D" id="2.40.30.170">
    <property type="match status" value="1"/>
</dbReference>
<dbReference type="RefSeq" id="WP_189519276.1">
    <property type="nucleotide sequence ID" value="NZ_BMZM01000004.1"/>
</dbReference>
<dbReference type="Gene3D" id="2.40.50.100">
    <property type="match status" value="1"/>
</dbReference>
<accession>A0ABQ3FNP4</accession>
<dbReference type="InterPro" id="IPR058624">
    <property type="entry name" value="MdtA-like_HH"/>
</dbReference>
<gene>
    <name evidence="14" type="ORF">GCM10010082_27620</name>
</gene>
<evidence type="ECO:0000256" key="9">
    <source>
        <dbReference type="SAM" id="Phobius"/>
    </source>
</evidence>
<dbReference type="InterPro" id="IPR006143">
    <property type="entry name" value="RND_pump_MFP"/>
</dbReference>